<evidence type="ECO:0000313" key="7">
    <source>
        <dbReference type="Proteomes" id="UP000183255"/>
    </source>
</evidence>
<evidence type="ECO:0000256" key="3">
    <source>
        <dbReference type="ARBA" id="ARBA00023163"/>
    </source>
</evidence>
<evidence type="ECO:0000256" key="1">
    <source>
        <dbReference type="ARBA" id="ARBA00023015"/>
    </source>
</evidence>
<dbReference type="EMBL" id="FNDZ01000002">
    <property type="protein sequence ID" value="SDI30712.1"/>
    <property type="molecule type" value="Genomic_DNA"/>
</dbReference>
<dbReference type="InterPro" id="IPR050624">
    <property type="entry name" value="HTH-type_Tx_Regulator"/>
</dbReference>
<organism evidence="6 7">
    <name type="scientific">Proteiniclasticum ruminis</name>
    <dbReference type="NCBI Taxonomy" id="398199"/>
    <lineage>
        <taxon>Bacteria</taxon>
        <taxon>Bacillati</taxon>
        <taxon>Bacillota</taxon>
        <taxon>Clostridia</taxon>
        <taxon>Eubacteriales</taxon>
        <taxon>Clostridiaceae</taxon>
        <taxon>Proteiniclasticum</taxon>
    </lineage>
</organism>
<dbReference type="RefSeq" id="WP_051651673.1">
    <property type="nucleotide sequence ID" value="NZ_FNDZ01000002.1"/>
</dbReference>
<dbReference type="SUPFAM" id="SSF46689">
    <property type="entry name" value="Homeodomain-like"/>
    <property type="match status" value="1"/>
</dbReference>
<protein>
    <submittedName>
        <fullName evidence="6">DNA-binding transcriptional regulator, AcrR family</fullName>
    </submittedName>
</protein>
<feature type="DNA-binding region" description="H-T-H motif" evidence="4">
    <location>
        <begin position="31"/>
        <end position="50"/>
    </location>
</feature>
<dbReference type="AlphaFoldDB" id="A0A1G8JHV7"/>
<evidence type="ECO:0000259" key="5">
    <source>
        <dbReference type="PROSITE" id="PS50977"/>
    </source>
</evidence>
<dbReference type="PROSITE" id="PS01081">
    <property type="entry name" value="HTH_TETR_1"/>
    <property type="match status" value="1"/>
</dbReference>
<reference evidence="6 7" key="1">
    <citation type="submission" date="2016-10" db="EMBL/GenBank/DDBJ databases">
        <authorList>
            <person name="de Groot N.N."/>
        </authorList>
    </citation>
    <scope>NUCLEOTIDE SEQUENCE [LARGE SCALE GENOMIC DNA]</scope>
    <source>
        <strain evidence="6 7">CGMCC 1.5058</strain>
    </source>
</reference>
<dbReference type="InterPro" id="IPR001647">
    <property type="entry name" value="HTH_TetR"/>
</dbReference>
<evidence type="ECO:0000256" key="2">
    <source>
        <dbReference type="ARBA" id="ARBA00023125"/>
    </source>
</evidence>
<dbReference type="Gene3D" id="1.10.357.10">
    <property type="entry name" value="Tetracycline Repressor, domain 2"/>
    <property type="match status" value="1"/>
</dbReference>
<gene>
    <name evidence="6" type="ORF">SAMN05421804_10213</name>
</gene>
<keyword evidence="1" id="KW-0805">Transcription regulation</keyword>
<dbReference type="InterPro" id="IPR009057">
    <property type="entry name" value="Homeodomain-like_sf"/>
</dbReference>
<sequence>MRITKHPEERKQEILETALRLFEEKGIQKTSMNDIAETMGVAKGLIYYYFRSKEELVAAVVESFSEGVEKEIRTLLSMEGLSFHTRLAQVVKVFFLSIQEHPAIMSITPKNPGLFELVKTSLSELALRHAKVLLQKGVEEGYLNLKYPDYMLKILIHGIADLYVEGVTDPRVHCTLIEEALGLKTGTILKEFGY</sequence>
<keyword evidence="2 4" id="KW-0238">DNA-binding</keyword>
<dbReference type="Pfam" id="PF00440">
    <property type="entry name" value="TetR_N"/>
    <property type="match status" value="1"/>
</dbReference>
<proteinExistence type="predicted"/>
<evidence type="ECO:0000313" key="6">
    <source>
        <dbReference type="EMBL" id="SDI30712.1"/>
    </source>
</evidence>
<feature type="domain" description="HTH tetR-type" evidence="5">
    <location>
        <begin position="8"/>
        <end position="68"/>
    </location>
</feature>
<dbReference type="FunFam" id="1.10.10.60:FF:000141">
    <property type="entry name" value="TetR family transcriptional regulator"/>
    <property type="match status" value="1"/>
</dbReference>
<keyword evidence="3" id="KW-0804">Transcription</keyword>
<dbReference type="Proteomes" id="UP000183255">
    <property type="component" value="Unassembled WGS sequence"/>
</dbReference>
<dbReference type="PROSITE" id="PS50977">
    <property type="entry name" value="HTH_TETR_2"/>
    <property type="match status" value="1"/>
</dbReference>
<dbReference type="PANTHER" id="PTHR43479:SF11">
    <property type="entry name" value="ACREF_ENVCD OPERON REPRESSOR-RELATED"/>
    <property type="match status" value="1"/>
</dbReference>
<dbReference type="PANTHER" id="PTHR43479">
    <property type="entry name" value="ACREF/ENVCD OPERON REPRESSOR-RELATED"/>
    <property type="match status" value="1"/>
</dbReference>
<dbReference type="GO" id="GO:0045892">
    <property type="term" value="P:negative regulation of DNA-templated transcription"/>
    <property type="evidence" value="ECO:0007669"/>
    <property type="project" value="UniProtKB-ARBA"/>
</dbReference>
<dbReference type="PRINTS" id="PR00455">
    <property type="entry name" value="HTHTETR"/>
</dbReference>
<evidence type="ECO:0000256" key="4">
    <source>
        <dbReference type="PROSITE-ProRule" id="PRU00335"/>
    </source>
</evidence>
<dbReference type="InterPro" id="IPR023772">
    <property type="entry name" value="DNA-bd_HTH_TetR-type_CS"/>
</dbReference>
<name>A0A1G8JHV7_9CLOT</name>
<dbReference type="GO" id="GO:0003677">
    <property type="term" value="F:DNA binding"/>
    <property type="evidence" value="ECO:0007669"/>
    <property type="project" value="UniProtKB-UniRule"/>
</dbReference>
<accession>A0A1G8JHV7</accession>